<keyword evidence="1 3" id="KW-0193">Cuticle</keyword>
<evidence type="ECO:0000256" key="2">
    <source>
        <dbReference type="ARBA" id="ARBA00022729"/>
    </source>
</evidence>
<dbReference type="PANTHER" id="PTHR10380">
    <property type="entry name" value="CUTICLE PROTEIN"/>
    <property type="match status" value="1"/>
</dbReference>
<protein>
    <submittedName>
        <fullName evidence="6">Uncharacterized protein</fullName>
    </submittedName>
</protein>
<reference evidence="6" key="1">
    <citation type="submission" date="2021-12" db="EMBL/GenBank/DDBJ databases">
        <authorList>
            <person name="King R."/>
        </authorList>
    </citation>
    <scope>NUCLEOTIDE SEQUENCE</scope>
</reference>
<proteinExistence type="predicted"/>
<dbReference type="EMBL" id="OU893334">
    <property type="protein sequence ID" value="CAH0758072.1"/>
    <property type="molecule type" value="Genomic_DNA"/>
</dbReference>
<gene>
    <name evidence="6" type="ORF">DIATSA_LOCUS8557</name>
</gene>
<dbReference type="PANTHER" id="PTHR10380:SF173">
    <property type="entry name" value="CUTICULAR PROTEIN 47EF, ISOFORM C-RELATED"/>
    <property type="match status" value="1"/>
</dbReference>
<evidence type="ECO:0000256" key="1">
    <source>
        <dbReference type="ARBA" id="ARBA00022460"/>
    </source>
</evidence>
<dbReference type="PROSITE" id="PS51155">
    <property type="entry name" value="CHIT_BIND_RR_2"/>
    <property type="match status" value="1"/>
</dbReference>
<keyword evidence="7" id="KW-1185">Reference proteome</keyword>
<name>A0A9P0CBN8_9NEOP</name>
<evidence type="ECO:0000256" key="4">
    <source>
        <dbReference type="SAM" id="MobiDB-lite"/>
    </source>
</evidence>
<evidence type="ECO:0000313" key="6">
    <source>
        <dbReference type="EMBL" id="CAH0758072.1"/>
    </source>
</evidence>
<dbReference type="PROSITE" id="PS00233">
    <property type="entry name" value="CHIT_BIND_RR_1"/>
    <property type="match status" value="1"/>
</dbReference>
<sequence length="357" mass="40118">MKLLFIIVSLAVIAFAENIEEREIDDTEAAATIELLRTPKESLETAASAYNYLQDVNSFNSQRNYFPQNTLTPDTNKNSAQYKYYAPPSSNYVPPSNNYVPPSNNYVPPTNNYVPPSNNYVPPTNNYVPPSNNYVPPSNNYVPPNNNYVPPQNNYVPPQNYYPSSTWTPPANIPSTTTPTSVIKNELSYGDNGSYKYEYQIADGTHVGEEGYYTDPKGADESLVKKGWYSYPGEDGKIYTVTYWADHTGFHATGDHLPTPPPVPPAIQAALDQQAKEEAAKAEAEKNKPSTGYYPNQPANYPNQPTYYPNQQSSYPNQQSSYPNQQTSYPNQQTYYPNQQNYYPNQPQYATSPPYGK</sequence>
<dbReference type="InterPro" id="IPR000618">
    <property type="entry name" value="Insect_cuticle"/>
</dbReference>
<evidence type="ECO:0000313" key="7">
    <source>
        <dbReference type="Proteomes" id="UP001153714"/>
    </source>
</evidence>
<dbReference type="AlphaFoldDB" id="A0A9P0CBN8"/>
<evidence type="ECO:0000256" key="3">
    <source>
        <dbReference type="PROSITE-ProRule" id="PRU00497"/>
    </source>
</evidence>
<reference evidence="6" key="2">
    <citation type="submission" date="2022-10" db="EMBL/GenBank/DDBJ databases">
        <authorList>
            <consortium name="ENA_rothamsted_submissions"/>
            <consortium name="culmorum"/>
            <person name="King R."/>
        </authorList>
    </citation>
    <scope>NUCLEOTIDE SEQUENCE</scope>
</reference>
<feature type="compositionally biased region" description="Basic and acidic residues" evidence="4">
    <location>
        <begin position="274"/>
        <end position="288"/>
    </location>
</feature>
<organism evidence="6 7">
    <name type="scientific">Diatraea saccharalis</name>
    <name type="common">sugarcane borer</name>
    <dbReference type="NCBI Taxonomy" id="40085"/>
    <lineage>
        <taxon>Eukaryota</taxon>
        <taxon>Metazoa</taxon>
        <taxon>Ecdysozoa</taxon>
        <taxon>Arthropoda</taxon>
        <taxon>Hexapoda</taxon>
        <taxon>Insecta</taxon>
        <taxon>Pterygota</taxon>
        <taxon>Neoptera</taxon>
        <taxon>Endopterygota</taxon>
        <taxon>Lepidoptera</taxon>
        <taxon>Glossata</taxon>
        <taxon>Ditrysia</taxon>
        <taxon>Pyraloidea</taxon>
        <taxon>Crambidae</taxon>
        <taxon>Crambinae</taxon>
        <taxon>Diatraea</taxon>
    </lineage>
</organism>
<dbReference type="PRINTS" id="PR00947">
    <property type="entry name" value="CUTICLE"/>
</dbReference>
<dbReference type="Proteomes" id="UP001153714">
    <property type="component" value="Chromosome 3"/>
</dbReference>
<feature type="chain" id="PRO_5040194044" evidence="5">
    <location>
        <begin position="17"/>
        <end position="357"/>
    </location>
</feature>
<dbReference type="Pfam" id="PF00379">
    <property type="entry name" value="Chitin_bind_4"/>
    <property type="match status" value="1"/>
</dbReference>
<feature type="signal peptide" evidence="5">
    <location>
        <begin position="1"/>
        <end position="16"/>
    </location>
</feature>
<dbReference type="GO" id="GO:0062129">
    <property type="term" value="C:chitin-based extracellular matrix"/>
    <property type="evidence" value="ECO:0007669"/>
    <property type="project" value="TreeGrafter"/>
</dbReference>
<feature type="compositionally biased region" description="Low complexity" evidence="4">
    <location>
        <begin position="293"/>
        <end position="349"/>
    </location>
</feature>
<keyword evidence="2 5" id="KW-0732">Signal</keyword>
<dbReference type="GO" id="GO:0008010">
    <property type="term" value="F:structural constituent of chitin-based larval cuticle"/>
    <property type="evidence" value="ECO:0007669"/>
    <property type="project" value="TreeGrafter"/>
</dbReference>
<dbReference type="OrthoDB" id="6376650at2759"/>
<feature type="region of interest" description="Disordered" evidence="4">
    <location>
        <begin position="253"/>
        <end position="357"/>
    </location>
</feature>
<dbReference type="InterPro" id="IPR031311">
    <property type="entry name" value="CHIT_BIND_RR_consensus"/>
</dbReference>
<dbReference type="InterPro" id="IPR050468">
    <property type="entry name" value="Cuticle_Struct_Prot"/>
</dbReference>
<accession>A0A9P0CBN8</accession>
<evidence type="ECO:0000256" key="5">
    <source>
        <dbReference type="SAM" id="SignalP"/>
    </source>
</evidence>